<keyword evidence="2" id="KW-1185">Reference proteome</keyword>
<evidence type="ECO:0008006" key="3">
    <source>
        <dbReference type="Google" id="ProtNLM"/>
    </source>
</evidence>
<dbReference type="Proteomes" id="UP001195914">
    <property type="component" value="Unassembled WGS sequence"/>
</dbReference>
<evidence type="ECO:0000313" key="1">
    <source>
        <dbReference type="EMBL" id="KAK1939842.1"/>
    </source>
</evidence>
<accession>A0AAD9GJY3</accession>
<gene>
    <name evidence="1" type="ORF">X943_003881</name>
</gene>
<organism evidence="1 2">
    <name type="scientific">Babesia divergens</name>
    <dbReference type="NCBI Taxonomy" id="32595"/>
    <lineage>
        <taxon>Eukaryota</taxon>
        <taxon>Sar</taxon>
        <taxon>Alveolata</taxon>
        <taxon>Apicomplexa</taxon>
        <taxon>Aconoidasida</taxon>
        <taxon>Piroplasmida</taxon>
        <taxon>Babesiidae</taxon>
        <taxon>Babesia</taxon>
    </lineage>
</organism>
<name>A0AAD9GJY3_BABDI</name>
<proteinExistence type="predicted"/>
<reference evidence="1" key="2">
    <citation type="submission" date="2021-05" db="EMBL/GenBank/DDBJ databases">
        <authorList>
            <person name="Pain A."/>
        </authorList>
    </citation>
    <scope>NUCLEOTIDE SEQUENCE</scope>
    <source>
        <strain evidence="1">1802A</strain>
    </source>
</reference>
<reference evidence="1" key="1">
    <citation type="journal article" date="2014" name="Nucleic Acids Res.">
        <title>The evolutionary dynamics of variant antigen genes in Babesia reveal a history of genomic innovation underlying host-parasite interaction.</title>
        <authorList>
            <person name="Jackson A.P."/>
            <person name="Otto T.D."/>
            <person name="Darby A."/>
            <person name="Ramaprasad A."/>
            <person name="Xia D."/>
            <person name="Echaide I.E."/>
            <person name="Farber M."/>
            <person name="Gahlot S."/>
            <person name="Gamble J."/>
            <person name="Gupta D."/>
            <person name="Gupta Y."/>
            <person name="Jackson L."/>
            <person name="Malandrin L."/>
            <person name="Malas T.B."/>
            <person name="Moussa E."/>
            <person name="Nair M."/>
            <person name="Reid A.J."/>
            <person name="Sanders M."/>
            <person name="Sharma J."/>
            <person name="Tracey A."/>
            <person name="Quail M.A."/>
            <person name="Weir W."/>
            <person name="Wastling J.M."/>
            <person name="Hall N."/>
            <person name="Willadsen P."/>
            <person name="Lingelbach K."/>
            <person name="Shiels B."/>
            <person name="Tait A."/>
            <person name="Berriman M."/>
            <person name="Allred D.R."/>
            <person name="Pain A."/>
        </authorList>
    </citation>
    <scope>NUCLEOTIDE SEQUENCE</scope>
    <source>
        <strain evidence="1">1802A</strain>
    </source>
</reference>
<evidence type="ECO:0000313" key="2">
    <source>
        <dbReference type="Proteomes" id="UP001195914"/>
    </source>
</evidence>
<dbReference type="AlphaFoldDB" id="A0AAD9GJY3"/>
<comment type="caution">
    <text evidence="1">The sequence shown here is derived from an EMBL/GenBank/DDBJ whole genome shotgun (WGS) entry which is preliminary data.</text>
</comment>
<protein>
    <recommendedName>
        <fullName evidence="3">Mcm6 C-terminal winged-helix domain-containing protein</fullName>
    </recommendedName>
</protein>
<sequence length="118" mass="13714">MSKLEVPTNLNVEFGAYVHFAYYIGKYLMQHCEDETCVDNKLVDWYLDRFSNLLGHMQASSSKLKLLYGNLVNNMIRDECVLVVAETPEGRMLKKHPSFFVWAWRSQAKSHEINILSP</sequence>
<dbReference type="EMBL" id="JAHBMH010000007">
    <property type="protein sequence ID" value="KAK1939842.1"/>
    <property type="molecule type" value="Genomic_DNA"/>
</dbReference>